<dbReference type="RefSeq" id="WP_183966849.1">
    <property type="nucleotide sequence ID" value="NZ_BAABEW010000023.1"/>
</dbReference>
<evidence type="ECO:0000313" key="2">
    <source>
        <dbReference type="EMBL" id="MBB5271927.1"/>
    </source>
</evidence>
<keyword evidence="3" id="KW-1185">Reference proteome</keyword>
<dbReference type="Gene3D" id="3.40.190.10">
    <property type="entry name" value="Periplasmic binding protein-like II"/>
    <property type="match status" value="1"/>
</dbReference>
<dbReference type="AlphaFoldDB" id="A0A7W8HHF1"/>
<dbReference type="PANTHER" id="PTHR42928:SF5">
    <property type="entry name" value="BLR1237 PROTEIN"/>
    <property type="match status" value="1"/>
</dbReference>
<dbReference type="Proteomes" id="UP000532440">
    <property type="component" value="Unassembled WGS sequence"/>
</dbReference>
<dbReference type="EMBL" id="JACHGB010000004">
    <property type="protein sequence ID" value="MBB5271927.1"/>
    <property type="molecule type" value="Genomic_DNA"/>
</dbReference>
<dbReference type="InterPro" id="IPR042100">
    <property type="entry name" value="Bug_dom1"/>
</dbReference>
<dbReference type="PANTHER" id="PTHR42928">
    <property type="entry name" value="TRICARBOXYLATE-BINDING PROTEIN"/>
    <property type="match status" value="1"/>
</dbReference>
<dbReference type="CDD" id="cd07012">
    <property type="entry name" value="PBP2_Bug_TTT"/>
    <property type="match status" value="1"/>
</dbReference>
<comment type="similarity">
    <text evidence="1">Belongs to the UPF0065 (bug) family.</text>
</comment>
<dbReference type="SUPFAM" id="SSF53850">
    <property type="entry name" value="Periplasmic binding protein-like II"/>
    <property type="match status" value="1"/>
</dbReference>
<sequence>MSLRKPSFPSSVPAVSRRKLLGGALAAAAVGVAPASSVFAKAAYPTRPVSLLVPFPPGSATDAVARALATQVSATLGQQMIVENRPGAAGTLASGIVAQSKKPDGYQIAIAPATLFKVPHMQKVPYDPLKDLTYIMGFSGYTFGLVVPESSPWKTYQEFIAYAKANPGKINVGASGAGSTGHAATLKLAEKTGADLNYVPFKGGSEVLQAFVGGHINAVLDGGWAQAEKQGKGRVLLMFTEKRLPRLKDVPTALEVGVDHVARSPIGLVGPKGMDPAVVRVIHDAFKGALSDASYRRYLETFDLNDAYLSGQDWYALAQRMWVEERKTLESLGMLQQ</sequence>
<dbReference type="InterPro" id="IPR006311">
    <property type="entry name" value="TAT_signal"/>
</dbReference>
<accession>A0A7W8HHF1</accession>
<evidence type="ECO:0000313" key="3">
    <source>
        <dbReference type="Proteomes" id="UP000532440"/>
    </source>
</evidence>
<dbReference type="PROSITE" id="PS51318">
    <property type="entry name" value="TAT"/>
    <property type="match status" value="1"/>
</dbReference>
<gene>
    <name evidence="2" type="ORF">HNQ70_001941</name>
</gene>
<dbReference type="Pfam" id="PF03401">
    <property type="entry name" value="TctC"/>
    <property type="match status" value="1"/>
</dbReference>
<name>A0A7W8HHF1_9BURK</name>
<protein>
    <submittedName>
        <fullName evidence="2">Tripartite-type tricarboxylate transporter receptor subunit TctC</fullName>
    </submittedName>
</protein>
<dbReference type="InterPro" id="IPR005064">
    <property type="entry name" value="BUG"/>
</dbReference>
<comment type="caution">
    <text evidence="2">The sequence shown here is derived from an EMBL/GenBank/DDBJ whole genome shotgun (WGS) entry which is preliminary data.</text>
</comment>
<organism evidence="2 3">
    <name type="scientific">Quisquiliibacterium transsilvanicum</name>
    <dbReference type="NCBI Taxonomy" id="1549638"/>
    <lineage>
        <taxon>Bacteria</taxon>
        <taxon>Pseudomonadati</taxon>
        <taxon>Pseudomonadota</taxon>
        <taxon>Betaproteobacteria</taxon>
        <taxon>Burkholderiales</taxon>
        <taxon>Burkholderiaceae</taxon>
        <taxon>Quisquiliibacterium</taxon>
    </lineage>
</organism>
<proteinExistence type="inferred from homology"/>
<evidence type="ECO:0000256" key="1">
    <source>
        <dbReference type="ARBA" id="ARBA00006987"/>
    </source>
</evidence>
<keyword evidence="2" id="KW-0675">Receptor</keyword>
<dbReference type="PIRSF" id="PIRSF017082">
    <property type="entry name" value="YflP"/>
    <property type="match status" value="1"/>
</dbReference>
<dbReference type="Gene3D" id="3.40.190.150">
    <property type="entry name" value="Bordetella uptake gene, domain 1"/>
    <property type="match status" value="1"/>
</dbReference>
<reference evidence="2 3" key="1">
    <citation type="submission" date="2020-08" db="EMBL/GenBank/DDBJ databases">
        <title>Genomic Encyclopedia of Type Strains, Phase IV (KMG-IV): sequencing the most valuable type-strain genomes for metagenomic binning, comparative biology and taxonomic classification.</title>
        <authorList>
            <person name="Goeker M."/>
        </authorList>
    </citation>
    <scope>NUCLEOTIDE SEQUENCE [LARGE SCALE GENOMIC DNA]</scope>
    <source>
        <strain evidence="2 3">DSM 29781</strain>
    </source>
</reference>